<dbReference type="InterPro" id="IPR025660">
    <property type="entry name" value="Pept_his_AS"/>
</dbReference>
<dbReference type="CDD" id="cd02248">
    <property type="entry name" value="Peptidase_C1A"/>
    <property type="match status" value="1"/>
</dbReference>
<dbReference type="InterPro" id="IPR039417">
    <property type="entry name" value="Peptidase_C1A_papain-like"/>
</dbReference>
<dbReference type="GO" id="GO:0008234">
    <property type="term" value="F:cysteine-type peptidase activity"/>
    <property type="evidence" value="ECO:0007669"/>
    <property type="project" value="UniProtKB-KW"/>
</dbReference>
<dbReference type="AlphaFoldDB" id="A0A7J8S1H8"/>
<organism evidence="7 8">
    <name type="scientific">Gossypium davidsonii</name>
    <name type="common">Davidson's cotton</name>
    <name type="synonym">Gossypium klotzschianum subsp. davidsonii</name>
    <dbReference type="NCBI Taxonomy" id="34287"/>
    <lineage>
        <taxon>Eukaryota</taxon>
        <taxon>Viridiplantae</taxon>
        <taxon>Streptophyta</taxon>
        <taxon>Embryophyta</taxon>
        <taxon>Tracheophyta</taxon>
        <taxon>Spermatophyta</taxon>
        <taxon>Magnoliopsida</taxon>
        <taxon>eudicotyledons</taxon>
        <taxon>Gunneridae</taxon>
        <taxon>Pentapetalae</taxon>
        <taxon>rosids</taxon>
        <taxon>malvids</taxon>
        <taxon>Malvales</taxon>
        <taxon>Malvaceae</taxon>
        <taxon>Malvoideae</taxon>
        <taxon>Gossypium</taxon>
    </lineage>
</organism>
<dbReference type="PANTHER" id="PTHR12411">
    <property type="entry name" value="CYSTEINE PROTEASE FAMILY C1-RELATED"/>
    <property type="match status" value="1"/>
</dbReference>
<dbReference type="InterPro" id="IPR038765">
    <property type="entry name" value="Papain-like_cys_pep_sf"/>
</dbReference>
<dbReference type="SMART" id="SM00645">
    <property type="entry name" value="Pept_C1"/>
    <property type="match status" value="1"/>
</dbReference>
<dbReference type="InterPro" id="IPR000668">
    <property type="entry name" value="Peptidase_C1A_C"/>
</dbReference>
<gene>
    <name evidence="7" type="ORF">Godav_005601</name>
</gene>
<evidence type="ECO:0000259" key="6">
    <source>
        <dbReference type="SMART" id="SM00645"/>
    </source>
</evidence>
<evidence type="ECO:0000313" key="7">
    <source>
        <dbReference type="EMBL" id="MBA0619795.1"/>
    </source>
</evidence>
<evidence type="ECO:0000313" key="8">
    <source>
        <dbReference type="Proteomes" id="UP000593561"/>
    </source>
</evidence>
<dbReference type="GO" id="GO:0006508">
    <property type="term" value="P:proteolysis"/>
    <property type="evidence" value="ECO:0007669"/>
    <property type="project" value="UniProtKB-KW"/>
</dbReference>
<dbReference type="Pfam" id="PF00112">
    <property type="entry name" value="Peptidase_C1"/>
    <property type="match status" value="2"/>
</dbReference>
<evidence type="ECO:0000256" key="3">
    <source>
        <dbReference type="ARBA" id="ARBA00022801"/>
    </source>
</evidence>
<dbReference type="Gene3D" id="3.90.70.10">
    <property type="entry name" value="Cysteine proteinases"/>
    <property type="match status" value="2"/>
</dbReference>
<accession>A0A7J8S1H8</accession>
<sequence>MLTGKNNSRRYTFKVGDDYLILYIGRRKVSSSLSRIRTNVELLSFLTVAAVERISKIVTNDLISLSEQELVDCDTLYNEGCNRGLMDSAFQFFIKNGGIDTEEDYPYHWLTSFSFCSSFQKNARIVSRDGYEDGVFSDDCKIDLDHGVVIVGYDTENSMDYWIVRNSWGSNWAENGYIRIEINVVGHSSGKCSIAIWRHTPSRKDRTSLNQLSLHLHLSSPRQFVMNTTHAMLEALAIVCMP</sequence>
<keyword evidence="2" id="KW-0645">Protease</keyword>
<evidence type="ECO:0000256" key="4">
    <source>
        <dbReference type="ARBA" id="ARBA00022807"/>
    </source>
</evidence>
<keyword evidence="8" id="KW-1185">Reference proteome</keyword>
<proteinExistence type="inferred from homology"/>
<dbReference type="EMBL" id="JABFAC010000008">
    <property type="protein sequence ID" value="MBA0619795.1"/>
    <property type="molecule type" value="Genomic_DNA"/>
</dbReference>
<keyword evidence="5" id="KW-1015">Disulfide bond</keyword>
<keyword evidence="3" id="KW-0378">Hydrolase</keyword>
<name>A0A7J8S1H8_GOSDV</name>
<reference evidence="7 8" key="1">
    <citation type="journal article" date="2019" name="Genome Biol. Evol.">
        <title>Insights into the evolution of the New World diploid cottons (Gossypium, subgenus Houzingenia) based on genome sequencing.</title>
        <authorList>
            <person name="Grover C.E."/>
            <person name="Arick M.A. 2nd"/>
            <person name="Thrash A."/>
            <person name="Conover J.L."/>
            <person name="Sanders W.S."/>
            <person name="Peterson D.G."/>
            <person name="Frelichowski J.E."/>
            <person name="Scheffler J.A."/>
            <person name="Scheffler B.E."/>
            <person name="Wendel J.F."/>
        </authorList>
    </citation>
    <scope>NUCLEOTIDE SEQUENCE [LARGE SCALE GENOMIC DNA]</scope>
    <source>
        <strain evidence="7">27</strain>
        <tissue evidence="7">Leaf</tissue>
    </source>
</reference>
<dbReference type="SUPFAM" id="SSF54001">
    <property type="entry name" value="Cysteine proteinases"/>
    <property type="match status" value="1"/>
</dbReference>
<evidence type="ECO:0000256" key="5">
    <source>
        <dbReference type="ARBA" id="ARBA00023157"/>
    </source>
</evidence>
<evidence type="ECO:0000256" key="1">
    <source>
        <dbReference type="ARBA" id="ARBA00008455"/>
    </source>
</evidence>
<keyword evidence="4" id="KW-0788">Thiol protease</keyword>
<feature type="domain" description="Peptidase C1A papain C-terminal" evidence="6">
    <location>
        <begin position="24"/>
        <end position="196"/>
    </location>
</feature>
<comment type="caution">
    <text evidence="7">The sequence shown here is derived from an EMBL/GenBank/DDBJ whole genome shotgun (WGS) entry which is preliminary data.</text>
</comment>
<dbReference type="PROSITE" id="PS00639">
    <property type="entry name" value="THIOL_PROTEASE_HIS"/>
    <property type="match status" value="1"/>
</dbReference>
<dbReference type="Proteomes" id="UP000593561">
    <property type="component" value="Unassembled WGS sequence"/>
</dbReference>
<dbReference type="InterPro" id="IPR013128">
    <property type="entry name" value="Peptidase_C1A"/>
</dbReference>
<evidence type="ECO:0000256" key="2">
    <source>
        <dbReference type="ARBA" id="ARBA00022670"/>
    </source>
</evidence>
<protein>
    <recommendedName>
        <fullName evidence="6">Peptidase C1A papain C-terminal domain-containing protein</fullName>
    </recommendedName>
</protein>
<comment type="similarity">
    <text evidence="1">Belongs to the peptidase C1 family.</text>
</comment>